<dbReference type="HOGENOM" id="CLU_375613_0_0_1"/>
<accession>L2GTK9</accession>
<sequence length="739" mass="87895">MDIHRKIFIAYKKSKKFPLLLEIYKSLNIRIPHYLSHVYIKNHYNSMEDSFIRLLEKSTIQKYFRSMLSTYSKMLVSADVPRIVLILSNMCYIFEQDLVLNEIDEGRIYRIVMELTDRFFYEDTLEVSERAGVKTTDELKFWLLRLLKNIRIYFHDEREFLILKYLDNWDENDTSKLHKYLKDDLSDNLALLHKVLMQDNTYFDPEIYAMLVSLYKERIFGQDNMFNQQFFDSLVLKDNMNGKYRNLHHIKTEKEMNKPRSSCNRHIKLMMRQKFTKKMNYRILQDCIELIQKRYGLNRIPELARYSIENLRSIGENRIEEYIAENRTAIIEDLNVNKVEILAKVLRTDNFTRSIVFDLFDVKKTVKKNYNELISSASQAVSDSELKITDQTAITKEYHGIKTYQFIENIGVGNYEVVDNKKLGTVDSLPTSFGSDTSINDLNNLLLFNNVKRLAIRVDYDYGVIRKIFNIHKSVKITGVLLEGSINFDYLILLNDAVTSKILRRKSLNGLFYKLLYSELTGKSLVLKYRILGSLVQQYREMDVFIVENNLHDVEQRGIKKLSGKNGNIQKKAANDKKMYKRTDNLDINEDNTEILSVKIWDEVQVFEIEEIPYILELLIACINNTKKGFLLRRIEAKIEHYISLHSCYFYGRDMNLFFKFLESILRYDLRNKKLLSRIFDFLLEYEQEEILNVLYEHNRTFFLYLCAGIYKIDNYTTPNSIIWDDKHRKILYRVLESH</sequence>
<dbReference type="Proteomes" id="UP000011081">
    <property type="component" value="Unassembled WGS sequence"/>
</dbReference>
<protein>
    <submittedName>
        <fullName evidence="1">Uncharacterized protein</fullName>
    </submittedName>
</protein>
<dbReference type="InParanoid" id="L2GTK9"/>
<name>L2GTK9_VAVCU</name>
<dbReference type="GeneID" id="19879738"/>
<dbReference type="OMA" id="QQYREMD"/>
<proteinExistence type="predicted"/>
<evidence type="ECO:0000313" key="1">
    <source>
        <dbReference type="EMBL" id="ELA46643.1"/>
    </source>
</evidence>
<reference evidence="2" key="1">
    <citation type="submission" date="2011-03" db="EMBL/GenBank/DDBJ databases">
        <title>The genome sequence of Vavraia culicis strain floridensis.</title>
        <authorList>
            <consortium name="The Broad Institute Genome Sequencing Platform"/>
            <person name="Cuomo C."/>
            <person name="Becnel J."/>
            <person name="Sanscrainte N."/>
            <person name="Young S.K."/>
            <person name="Zeng Q."/>
            <person name="Gargeya S."/>
            <person name="Fitzgerald M."/>
            <person name="Haas B."/>
            <person name="Abouelleil A."/>
            <person name="Alvarado L."/>
            <person name="Arachchi H.M."/>
            <person name="Berlin A."/>
            <person name="Chapman S.B."/>
            <person name="Gearin G."/>
            <person name="Goldberg J."/>
            <person name="Griggs A."/>
            <person name="Gujja S."/>
            <person name="Hansen M."/>
            <person name="Heiman D."/>
            <person name="Howarth C."/>
            <person name="Larimer J."/>
            <person name="Lui A."/>
            <person name="MacDonald P.J.P."/>
            <person name="McCowen C."/>
            <person name="Montmayeur A."/>
            <person name="Murphy C."/>
            <person name="Neiman D."/>
            <person name="Pearson M."/>
            <person name="Priest M."/>
            <person name="Roberts A."/>
            <person name="Saif S."/>
            <person name="Shea T."/>
            <person name="Sisk P."/>
            <person name="Stolte C."/>
            <person name="Sykes S."/>
            <person name="Wortman J."/>
            <person name="Nusbaum C."/>
            <person name="Birren B."/>
        </authorList>
    </citation>
    <scope>NUCLEOTIDE SEQUENCE [LARGE SCALE GENOMIC DNA]</scope>
    <source>
        <strain evidence="2">floridensis</strain>
    </source>
</reference>
<dbReference type="OrthoDB" id="10401936at2759"/>
<dbReference type="RefSeq" id="XP_008074881.1">
    <property type="nucleotide sequence ID" value="XM_008076690.1"/>
</dbReference>
<evidence type="ECO:0000313" key="2">
    <source>
        <dbReference type="Proteomes" id="UP000011081"/>
    </source>
</evidence>
<keyword evidence="2" id="KW-1185">Reference proteome</keyword>
<dbReference type="EMBL" id="GL877437">
    <property type="protein sequence ID" value="ELA46643.1"/>
    <property type="molecule type" value="Genomic_DNA"/>
</dbReference>
<organism evidence="1 2">
    <name type="scientific">Vavraia culicis (isolate floridensis)</name>
    <name type="common">Microsporidian parasite</name>
    <dbReference type="NCBI Taxonomy" id="948595"/>
    <lineage>
        <taxon>Eukaryota</taxon>
        <taxon>Fungi</taxon>
        <taxon>Fungi incertae sedis</taxon>
        <taxon>Microsporidia</taxon>
        <taxon>Pleistophoridae</taxon>
        <taxon>Vavraia</taxon>
    </lineage>
</organism>
<dbReference type="VEuPathDB" id="MicrosporidiaDB:VCUG_01869"/>
<gene>
    <name evidence="1" type="ORF">VCUG_01869</name>
</gene>
<dbReference type="AlphaFoldDB" id="L2GTK9"/>